<name>A0A9Q1GTZ9_9CARY</name>
<comment type="caution">
    <text evidence="2">The sequence shown here is derived from an EMBL/GenBank/DDBJ whole genome shotgun (WGS) entry which is preliminary data.</text>
</comment>
<dbReference type="EMBL" id="JAKOGI010001221">
    <property type="protein sequence ID" value="KAJ8426911.1"/>
    <property type="molecule type" value="Genomic_DNA"/>
</dbReference>
<evidence type="ECO:0000313" key="2">
    <source>
        <dbReference type="EMBL" id="KAJ8426911.1"/>
    </source>
</evidence>
<reference evidence="2" key="1">
    <citation type="submission" date="2022-04" db="EMBL/GenBank/DDBJ databases">
        <title>Carnegiea gigantea Genome sequencing and assembly v2.</title>
        <authorList>
            <person name="Copetti D."/>
            <person name="Sanderson M.J."/>
            <person name="Burquez A."/>
            <person name="Wojciechowski M.F."/>
        </authorList>
    </citation>
    <scope>NUCLEOTIDE SEQUENCE</scope>
    <source>
        <strain evidence="2">SGP5-SGP5p</strain>
        <tissue evidence="2">Aerial part</tissue>
    </source>
</reference>
<gene>
    <name evidence="2" type="ORF">Cgig2_027260</name>
</gene>
<protein>
    <submittedName>
        <fullName evidence="2">Uncharacterized protein</fullName>
    </submittedName>
</protein>
<dbReference type="Proteomes" id="UP001153076">
    <property type="component" value="Unassembled WGS sequence"/>
</dbReference>
<organism evidence="2 3">
    <name type="scientific">Carnegiea gigantea</name>
    <dbReference type="NCBI Taxonomy" id="171969"/>
    <lineage>
        <taxon>Eukaryota</taxon>
        <taxon>Viridiplantae</taxon>
        <taxon>Streptophyta</taxon>
        <taxon>Embryophyta</taxon>
        <taxon>Tracheophyta</taxon>
        <taxon>Spermatophyta</taxon>
        <taxon>Magnoliopsida</taxon>
        <taxon>eudicotyledons</taxon>
        <taxon>Gunneridae</taxon>
        <taxon>Pentapetalae</taxon>
        <taxon>Caryophyllales</taxon>
        <taxon>Cactineae</taxon>
        <taxon>Cactaceae</taxon>
        <taxon>Cactoideae</taxon>
        <taxon>Echinocereeae</taxon>
        <taxon>Carnegiea</taxon>
    </lineage>
</organism>
<dbReference type="AlphaFoldDB" id="A0A9Q1GTZ9"/>
<keyword evidence="3" id="KW-1185">Reference proteome</keyword>
<sequence>MKKLDLRNSCIWVKPARKGFNLKCLANNSASIYFVSPRAAMAMNNGLRSFSSKFMNSFRSLSSNPVAREFHSSGSSTTLTMMSSPKNGIVSINEDAENPPVPEELHPNSTQHHGPITFVYNRALGDVVGPLRCRSMWRKSRYYHPCASGFDSYSSTATQCRHWRSSRVAVSRAFGAKSSGGGAHYVATASDGGGVHLMVEKA</sequence>
<accession>A0A9Q1GTZ9</accession>
<proteinExistence type="predicted"/>
<evidence type="ECO:0000256" key="1">
    <source>
        <dbReference type="SAM" id="MobiDB-lite"/>
    </source>
</evidence>
<evidence type="ECO:0000313" key="3">
    <source>
        <dbReference type="Proteomes" id="UP001153076"/>
    </source>
</evidence>
<feature type="region of interest" description="Disordered" evidence="1">
    <location>
        <begin position="89"/>
        <end position="112"/>
    </location>
</feature>